<evidence type="ECO:0000256" key="1">
    <source>
        <dbReference type="SAM" id="MobiDB-lite"/>
    </source>
</evidence>
<organism evidence="2 3">
    <name type="scientific">Dreissena polymorpha</name>
    <name type="common">Zebra mussel</name>
    <name type="synonym">Mytilus polymorpha</name>
    <dbReference type="NCBI Taxonomy" id="45954"/>
    <lineage>
        <taxon>Eukaryota</taxon>
        <taxon>Metazoa</taxon>
        <taxon>Spiralia</taxon>
        <taxon>Lophotrochozoa</taxon>
        <taxon>Mollusca</taxon>
        <taxon>Bivalvia</taxon>
        <taxon>Autobranchia</taxon>
        <taxon>Heteroconchia</taxon>
        <taxon>Euheterodonta</taxon>
        <taxon>Imparidentia</taxon>
        <taxon>Neoheterodontei</taxon>
        <taxon>Myida</taxon>
        <taxon>Dreissenoidea</taxon>
        <taxon>Dreissenidae</taxon>
        <taxon>Dreissena</taxon>
    </lineage>
</organism>
<reference evidence="2" key="2">
    <citation type="submission" date="2020-11" db="EMBL/GenBank/DDBJ databases">
        <authorList>
            <person name="McCartney M.A."/>
            <person name="Auch B."/>
            <person name="Kono T."/>
            <person name="Mallez S."/>
            <person name="Becker A."/>
            <person name="Gohl D.M."/>
            <person name="Silverstein K.A.T."/>
            <person name="Koren S."/>
            <person name="Bechman K.B."/>
            <person name="Herman A."/>
            <person name="Abrahante J.E."/>
            <person name="Garbe J."/>
        </authorList>
    </citation>
    <scope>NUCLEOTIDE SEQUENCE</scope>
    <source>
        <strain evidence="2">Duluth1</strain>
        <tissue evidence="2">Whole animal</tissue>
    </source>
</reference>
<reference evidence="2" key="1">
    <citation type="journal article" date="2019" name="bioRxiv">
        <title>The Genome of the Zebra Mussel, Dreissena polymorpha: A Resource for Invasive Species Research.</title>
        <authorList>
            <person name="McCartney M.A."/>
            <person name="Auch B."/>
            <person name="Kono T."/>
            <person name="Mallez S."/>
            <person name="Zhang Y."/>
            <person name="Obille A."/>
            <person name="Becker A."/>
            <person name="Abrahante J.E."/>
            <person name="Garbe J."/>
            <person name="Badalamenti J.P."/>
            <person name="Herman A."/>
            <person name="Mangelson H."/>
            <person name="Liachko I."/>
            <person name="Sullivan S."/>
            <person name="Sone E.D."/>
            <person name="Koren S."/>
            <person name="Silverstein K.A.T."/>
            <person name="Beckman K.B."/>
            <person name="Gohl D.M."/>
        </authorList>
    </citation>
    <scope>NUCLEOTIDE SEQUENCE</scope>
    <source>
        <strain evidence="2">Duluth1</strain>
        <tissue evidence="2">Whole animal</tissue>
    </source>
</reference>
<keyword evidence="3" id="KW-1185">Reference proteome</keyword>
<feature type="region of interest" description="Disordered" evidence="1">
    <location>
        <begin position="441"/>
        <end position="501"/>
    </location>
</feature>
<comment type="caution">
    <text evidence="2">The sequence shown here is derived from an EMBL/GenBank/DDBJ whole genome shotgun (WGS) entry which is preliminary data.</text>
</comment>
<protein>
    <submittedName>
        <fullName evidence="2">Uncharacterized protein</fullName>
    </submittedName>
</protein>
<dbReference type="AlphaFoldDB" id="A0A9D4RXG8"/>
<accession>A0A9D4RXG8</accession>
<evidence type="ECO:0000313" key="2">
    <source>
        <dbReference type="EMBL" id="KAH3884911.1"/>
    </source>
</evidence>
<dbReference type="Proteomes" id="UP000828390">
    <property type="component" value="Unassembled WGS sequence"/>
</dbReference>
<name>A0A9D4RXG8_DREPO</name>
<sequence>MTTMESRGEWGYESSRPVKSAHKISLVSPRMDVDITGISTKNVRTHLIDHPRDEGLKQREQLWNFQQRYRGASVGRFRNLSGSNEDEHKSEQEIAGAREESVEEDIRPLPSARGMPGDQLSLASRFKKRLHQRNVKLTGVRSKEIHGDTGSAKHSGREVKEEDKQAIQRLYSSGLVVKNTLYNQLRCCGNNPETSVQCGDNSKILEAIHKFGSLERLPDIQYPGTKSAHPQNLKFLKKINSYNKRVIDHITQRKYFPLRRSLTNFSDLGPRKRKIIIVARRNQHDDRLLKVDCMDSSNDDDDMDIIPAVDDRSDEERANMNDDDEEEYDEEMILSTELAEKMHMRDREQHRHDHVDIKHNVTHINTQDDMVLAEKHSEAIHKGNEHLRMERTFFCDSVGSSKLDYLKGDVSARNKSENGITSEPFDTEKCRINVRESWNNTKVGTKATVKEANKDHTHSQSRSQTKQGSRRNNESTTQDTEEIDDGLDIPEDRIGPTTHSIDKKLAIRRPWEWKPSPYRWTDKPYVKESDKPYIERIINRGEIIDEYDYDSFARTRPLKVQAFPDGAGYKDRNGVMR</sequence>
<dbReference type="OrthoDB" id="6150636at2759"/>
<feature type="compositionally biased region" description="Basic and acidic residues" evidence="1">
    <location>
        <begin position="85"/>
        <end position="107"/>
    </location>
</feature>
<feature type="compositionally biased region" description="Basic and acidic residues" evidence="1">
    <location>
        <begin position="490"/>
        <end position="501"/>
    </location>
</feature>
<feature type="compositionally biased region" description="Basic and acidic residues" evidence="1">
    <location>
        <begin position="448"/>
        <end position="458"/>
    </location>
</feature>
<gene>
    <name evidence="2" type="ORF">DPMN_008897</name>
</gene>
<feature type="compositionally biased region" description="Acidic residues" evidence="1">
    <location>
        <begin position="479"/>
        <end position="489"/>
    </location>
</feature>
<evidence type="ECO:0000313" key="3">
    <source>
        <dbReference type="Proteomes" id="UP000828390"/>
    </source>
</evidence>
<proteinExistence type="predicted"/>
<dbReference type="EMBL" id="JAIWYP010000001">
    <property type="protein sequence ID" value="KAH3884911.1"/>
    <property type="molecule type" value="Genomic_DNA"/>
</dbReference>
<feature type="region of interest" description="Disordered" evidence="1">
    <location>
        <begin position="77"/>
        <end position="118"/>
    </location>
</feature>